<dbReference type="RefSeq" id="WP_197005141.1">
    <property type="nucleotide sequence ID" value="NZ_BONS01000017.1"/>
</dbReference>
<keyword evidence="3" id="KW-1185">Reference proteome</keyword>
<proteinExistence type="predicted"/>
<dbReference type="InterPro" id="IPR004919">
    <property type="entry name" value="GmrSD_N"/>
</dbReference>
<evidence type="ECO:0000313" key="2">
    <source>
        <dbReference type="EMBL" id="MBG6138369.1"/>
    </source>
</evidence>
<dbReference type="Proteomes" id="UP000622552">
    <property type="component" value="Unassembled WGS sequence"/>
</dbReference>
<organism evidence="2 3">
    <name type="scientific">Longispora fulva</name>
    <dbReference type="NCBI Taxonomy" id="619741"/>
    <lineage>
        <taxon>Bacteria</taxon>
        <taxon>Bacillati</taxon>
        <taxon>Actinomycetota</taxon>
        <taxon>Actinomycetes</taxon>
        <taxon>Micromonosporales</taxon>
        <taxon>Micromonosporaceae</taxon>
        <taxon>Longispora</taxon>
    </lineage>
</organism>
<sequence length="399" mass="46248">MSESTIYAGCNCTCGYGSNDWNEGEAGMASEPLRRVERVVSTHDITWLLDLAKNEQLNLDPPYQRKSVWTTKDRRFFMDTVFRNYPSPAIFLHKTIDDTTGNTTYHVVDGKQRILTVLLYVENRFALSDDFGDTRFAGRRWRDLDPTARRLLWNYRLTIEELDDASIIDVNDVFSRLNKNANKLNAQELRHARFDGWLISFLEEEATESVWRTFKVRTAAKEKRMSDVQNISELAAVILRKDISGFSQEDLDRLYADHDAPEAEETEFDTEEFREEFLQTRRVLERLEESYQLVSRHAQPFYNLYILWTALWRNRLEETQLEAFAERYESFMNAVQALEVNDANYGTPPVNALNDFDLQVAAYKAASVGATTEEPQRRVRLNALEAALFPTAQLAANED</sequence>
<accession>A0A8J7GG69</accession>
<evidence type="ECO:0000259" key="1">
    <source>
        <dbReference type="Pfam" id="PF03235"/>
    </source>
</evidence>
<comment type="caution">
    <text evidence="2">The sequence shown here is derived from an EMBL/GenBank/DDBJ whole genome shotgun (WGS) entry which is preliminary data.</text>
</comment>
<gene>
    <name evidence="2" type="ORF">IW245_004563</name>
</gene>
<dbReference type="PANTHER" id="PTHR39639">
    <property type="entry name" value="CHROMOSOME 16, WHOLE GENOME SHOTGUN SEQUENCE"/>
    <property type="match status" value="1"/>
</dbReference>
<evidence type="ECO:0000313" key="3">
    <source>
        <dbReference type="Proteomes" id="UP000622552"/>
    </source>
</evidence>
<dbReference type="AlphaFoldDB" id="A0A8J7GG69"/>
<name>A0A8J7GG69_9ACTN</name>
<protein>
    <recommendedName>
        <fullName evidence="1">GmrSD restriction endonucleases N-terminal domain-containing protein</fullName>
    </recommendedName>
</protein>
<dbReference type="Pfam" id="PF03235">
    <property type="entry name" value="GmrSD_N"/>
    <property type="match status" value="1"/>
</dbReference>
<reference evidence="2" key="1">
    <citation type="submission" date="2020-11" db="EMBL/GenBank/DDBJ databases">
        <title>Sequencing the genomes of 1000 actinobacteria strains.</title>
        <authorList>
            <person name="Klenk H.-P."/>
        </authorList>
    </citation>
    <scope>NUCLEOTIDE SEQUENCE</scope>
    <source>
        <strain evidence="2">DSM 45356</strain>
    </source>
</reference>
<feature type="domain" description="GmrSD restriction endonucleases N-terminal" evidence="1">
    <location>
        <begin position="50"/>
        <end position="194"/>
    </location>
</feature>
<dbReference type="EMBL" id="JADOUF010000001">
    <property type="protein sequence ID" value="MBG6138369.1"/>
    <property type="molecule type" value="Genomic_DNA"/>
</dbReference>
<dbReference type="PANTHER" id="PTHR39639:SF1">
    <property type="entry name" value="DUF262 DOMAIN-CONTAINING PROTEIN"/>
    <property type="match status" value="1"/>
</dbReference>